<keyword evidence="7" id="KW-0472">Membrane</keyword>
<evidence type="ECO:0000256" key="4">
    <source>
        <dbReference type="ARBA" id="ARBA00022475"/>
    </source>
</evidence>
<dbReference type="AlphaFoldDB" id="A0A653FHT5"/>
<dbReference type="EMBL" id="LR589640">
    <property type="protein sequence ID" value="VTP08651.1"/>
    <property type="molecule type" value="Genomic_DNA"/>
</dbReference>
<dbReference type="PANTHER" id="PTHR42770">
    <property type="entry name" value="AMINO ACID TRANSPORTER-RELATED"/>
    <property type="match status" value="1"/>
</dbReference>
<dbReference type="GO" id="GO:0022857">
    <property type="term" value="F:transmembrane transporter activity"/>
    <property type="evidence" value="ECO:0007669"/>
    <property type="project" value="InterPro"/>
</dbReference>
<proteinExistence type="inferred from homology"/>
<evidence type="ECO:0000256" key="6">
    <source>
        <dbReference type="ARBA" id="ARBA00022989"/>
    </source>
</evidence>
<dbReference type="GeneID" id="93455963"/>
<protein>
    <submittedName>
        <fullName evidence="8">Putrescine importer PuuP</fullName>
    </submittedName>
</protein>
<evidence type="ECO:0000256" key="1">
    <source>
        <dbReference type="ARBA" id="ARBA00002249"/>
    </source>
</evidence>
<name>A0A653FHT5_MYCSM</name>
<comment type="similarity">
    <text evidence="3">Belongs to the amino acid-polyamine-organocation (APC) superfamily.</text>
</comment>
<dbReference type="GO" id="GO:0005886">
    <property type="term" value="C:plasma membrane"/>
    <property type="evidence" value="ECO:0007669"/>
    <property type="project" value="UniProtKB-SubCell"/>
</dbReference>
<dbReference type="RefSeq" id="WP_011727425.1">
    <property type="nucleotide sequence ID" value="NZ_CP009495.1"/>
</dbReference>
<dbReference type="Gene3D" id="1.20.1740.10">
    <property type="entry name" value="Amino acid/polyamine transporter I"/>
    <property type="match status" value="1"/>
</dbReference>
<sequence length="511" mass="54234">MSEDVSEIHRSARENRLKPNALGLTSVVFMVVATAAPITAITSNMPIMVGLGTGVGTPAGFLLATVTLSIFSVGFVAIARHVTSAGAFYGFISRGLGRIVGLGSGLLTTASYMMFEVTLVALFGVFTKETMAAELGVDLPWWVYTFTLIAVIAVLTYFEIELTAKVLGIALAAEVLILAAIALAVLANGGGPEGISAAPLSPAEAFAGPSVGLGLFFAFWCWMGFESTALYGEESKNPRRTVPVATFIVVIGVGLFYAFVSWMIMSGNGIEQTAALAASDSPFETVFAPTREFLGEWAVLIFRWLLLTGTFACAMAFHNCASRYLYALGRERILPGVLGRTHPRYGSPWVASIVQSAFVVIVTLCYWSSGLDPYVGQYTLSALLGTMGIIVVQALCSLAVTAYFWRYPDKRPHFLVWVVAPILGALAMIGAVLLLVLNMDAAAGGPAASTLLFRLIPWIVGAVFIAGCVLAVWLRKSAPQRYELIGHLDVVAPGGVENGPEGTKSFPAAMN</sequence>
<evidence type="ECO:0000256" key="7">
    <source>
        <dbReference type="ARBA" id="ARBA00023136"/>
    </source>
</evidence>
<evidence type="ECO:0000256" key="3">
    <source>
        <dbReference type="ARBA" id="ARBA00009523"/>
    </source>
</evidence>
<keyword evidence="5" id="KW-0812">Transmembrane</keyword>
<dbReference type="InterPro" id="IPR002293">
    <property type="entry name" value="AA/rel_permease1"/>
</dbReference>
<evidence type="ECO:0000256" key="2">
    <source>
        <dbReference type="ARBA" id="ARBA00004651"/>
    </source>
</evidence>
<dbReference type="InterPro" id="IPR050367">
    <property type="entry name" value="APC_superfamily"/>
</dbReference>
<keyword evidence="4" id="KW-1003">Cell membrane</keyword>
<gene>
    <name evidence="8" type="primary">puuP_3</name>
    <name evidence="8" type="ORF">BIN_B_02978</name>
</gene>
<dbReference type="Pfam" id="PF13520">
    <property type="entry name" value="AA_permease_2"/>
    <property type="match status" value="1"/>
</dbReference>
<dbReference type="PANTHER" id="PTHR42770:SF16">
    <property type="entry name" value="AMINO ACID PERMEASE"/>
    <property type="match status" value="1"/>
</dbReference>
<evidence type="ECO:0000256" key="5">
    <source>
        <dbReference type="ARBA" id="ARBA00022692"/>
    </source>
</evidence>
<dbReference type="KEGG" id="msn:LI99_05560"/>
<organism evidence="8">
    <name type="scientific">Mycolicibacterium smegmatis</name>
    <name type="common">Mycobacterium smegmatis</name>
    <dbReference type="NCBI Taxonomy" id="1772"/>
    <lineage>
        <taxon>Bacteria</taxon>
        <taxon>Bacillati</taxon>
        <taxon>Actinomycetota</taxon>
        <taxon>Actinomycetes</taxon>
        <taxon>Mycobacteriales</taxon>
        <taxon>Mycobacteriaceae</taxon>
        <taxon>Mycolicibacterium</taxon>
    </lineage>
</organism>
<dbReference type="KEGG" id="msh:LI98_05560"/>
<comment type="function">
    <text evidence="1">Probable amino-acid or metabolite transport protein.</text>
</comment>
<evidence type="ECO:0000313" key="8">
    <source>
        <dbReference type="EMBL" id="VTP08651.1"/>
    </source>
</evidence>
<comment type="subcellular location">
    <subcellularLocation>
        <location evidence="2">Cell membrane</location>
        <topology evidence="2">Multi-pass membrane protein</topology>
    </subcellularLocation>
</comment>
<reference evidence="8" key="1">
    <citation type="submission" date="2019-05" db="EMBL/GenBank/DDBJ databases">
        <authorList>
            <person name="Naeem R."/>
            <person name="Antony C."/>
            <person name="Guan Q."/>
        </authorList>
    </citation>
    <scope>NUCLEOTIDE SEQUENCE</scope>
    <source>
        <strain evidence="8">1</strain>
    </source>
</reference>
<accession>A0A653FHT5</accession>
<dbReference type="PIRSF" id="PIRSF006060">
    <property type="entry name" value="AA_transporter"/>
    <property type="match status" value="1"/>
</dbReference>
<keyword evidence="6" id="KW-1133">Transmembrane helix</keyword>